<dbReference type="Pfam" id="PF03432">
    <property type="entry name" value="Relaxase"/>
    <property type="match status" value="1"/>
</dbReference>
<evidence type="ECO:0000259" key="2">
    <source>
        <dbReference type="Pfam" id="PF03432"/>
    </source>
</evidence>
<feature type="domain" description="MobA/VirD2-like nuclease" evidence="2">
    <location>
        <begin position="32"/>
        <end position="155"/>
    </location>
</feature>
<dbReference type="RefSeq" id="WP_201428383.1">
    <property type="nucleotide sequence ID" value="NZ_JAEQMG010000145.1"/>
</dbReference>
<evidence type="ECO:0000313" key="4">
    <source>
        <dbReference type="Proteomes" id="UP000633365"/>
    </source>
</evidence>
<sequence>MATVIFIKEGAQNPSVMHAVINYCKQERKTFDSNSKRRLVSGINCDGENSYCEFMATKKVYGKDNGIYFYHYAQSFSPTEKLTPEQAHEVSLEFAERAWPGHEVMVATHCDAEHIHSHFVVNSVGFESGMKLRQSPSTLRHLRKLSDEICVAHGLTVLDPYEGGGNRMSTREYRARMKGESWKQKLADDIDKAMEFSGSRDEFERAMSILGYRMTWTDERKYLTFHCPNGRSCRDKNLHDEKYLKNNIENELNQRALSDSSSELIQPTGWEDSRELYEQHLRERALAKEESQRIADSYSSTGNIISGGIGNLAGAVSRIIDDDSEDSEERRKRIEGQENGAAIGALIGAGVGLITGIANKKEAQPQEPDDEDEDDSQREEILREVFDEDEYDDDFYDDEDEGFIMSM</sequence>
<dbReference type="AlphaFoldDB" id="A0A934WTI6"/>
<feature type="region of interest" description="Disordered" evidence="1">
    <location>
        <begin position="358"/>
        <end position="407"/>
    </location>
</feature>
<evidence type="ECO:0000256" key="1">
    <source>
        <dbReference type="SAM" id="MobiDB-lite"/>
    </source>
</evidence>
<protein>
    <submittedName>
        <fullName evidence="3">Relaxase/mobilization nuclease domain-containing protein</fullName>
    </submittedName>
</protein>
<feature type="compositionally biased region" description="Acidic residues" evidence="1">
    <location>
        <begin position="367"/>
        <end position="377"/>
    </location>
</feature>
<dbReference type="EMBL" id="JAEQMG010000145">
    <property type="protein sequence ID" value="MBK6089677.1"/>
    <property type="molecule type" value="Genomic_DNA"/>
</dbReference>
<evidence type="ECO:0000313" key="3">
    <source>
        <dbReference type="EMBL" id="MBK6089677.1"/>
    </source>
</evidence>
<organism evidence="3 4">
    <name type="scientific">Ruminococcus difficilis</name>
    <dbReference type="NCBI Taxonomy" id="2763069"/>
    <lineage>
        <taxon>Bacteria</taxon>
        <taxon>Bacillati</taxon>
        <taxon>Bacillota</taxon>
        <taxon>Clostridia</taxon>
        <taxon>Eubacteriales</taxon>
        <taxon>Oscillospiraceae</taxon>
        <taxon>Ruminococcus</taxon>
    </lineage>
</organism>
<dbReference type="InterPro" id="IPR005094">
    <property type="entry name" value="Endonuclease_MobA/VirD2"/>
</dbReference>
<accession>A0A934WTI6</accession>
<keyword evidence="4" id="KW-1185">Reference proteome</keyword>
<name>A0A934WTI6_9FIRM</name>
<feature type="compositionally biased region" description="Acidic residues" evidence="1">
    <location>
        <begin position="386"/>
        <end position="407"/>
    </location>
</feature>
<gene>
    <name evidence="3" type="ORF">JKK62_13680</name>
</gene>
<proteinExistence type="predicted"/>
<dbReference type="Proteomes" id="UP000633365">
    <property type="component" value="Unassembled WGS sequence"/>
</dbReference>
<reference evidence="3" key="1">
    <citation type="submission" date="2021-01" db="EMBL/GenBank/DDBJ databases">
        <title>Genome public.</title>
        <authorList>
            <person name="Liu C."/>
            <person name="Sun Q."/>
        </authorList>
    </citation>
    <scope>NUCLEOTIDE SEQUENCE</scope>
    <source>
        <strain evidence="3">M6</strain>
    </source>
</reference>
<comment type="caution">
    <text evidence="3">The sequence shown here is derived from an EMBL/GenBank/DDBJ whole genome shotgun (WGS) entry which is preliminary data.</text>
</comment>